<reference evidence="1 2" key="1">
    <citation type="submission" date="2019-08" db="EMBL/GenBank/DDBJ databases">
        <title>Deep-cultivation of Planctomycetes and their phenomic and genomic characterization uncovers novel biology.</title>
        <authorList>
            <person name="Wiegand S."/>
            <person name="Jogler M."/>
            <person name="Boedeker C."/>
            <person name="Pinto D."/>
            <person name="Vollmers J."/>
            <person name="Rivas-Marin E."/>
            <person name="Kohn T."/>
            <person name="Peeters S.H."/>
            <person name="Heuer A."/>
            <person name="Rast P."/>
            <person name="Oberbeckmann S."/>
            <person name="Bunk B."/>
            <person name="Jeske O."/>
            <person name="Meyerdierks A."/>
            <person name="Storesund J.E."/>
            <person name="Kallscheuer N."/>
            <person name="Luecker S."/>
            <person name="Lage O.M."/>
            <person name="Pohl T."/>
            <person name="Merkel B.J."/>
            <person name="Hornburger P."/>
            <person name="Mueller R.-W."/>
            <person name="Bruemmer F."/>
            <person name="Labrenz M."/>
            <person name="Spormann A.M."/>
            <person name="Op den Camp H."/>
            <person name="Overmann J."/>
            <person name="Amann R."/>
            <person name="Jetten M.S.M."/>
            <person name="Mascher T."/>
            <person name="Medema M.H."/>
            <person name="Devos D.P."/>
            <person name="Kaster A.-K."/>
            <person name="Ovreas L."/>
            <person name="Rohde M."/>
            <person name="Galperin M.Y."/>
            <person name="Jogler C."/>
        </authorList>
    </citation>
    <scope>NUCLEOTIDE SEQUENCE [LARGE SCALE GENOMIC DNA]</scope>
    <source>
        <strain evidence="1 2">Pr1d</strain>
    </source>
</reference>
<dbReference type="EMBL" id="CP042913">
    <property type="protein sequence ID" value="QEG33573.1"/>
    <property type="molecule type" value="Genomic_DNA"/>
</dbReference>
<name>A0A5B9QHB3_9BACT</name>
<dbReference type="AlphaFoldDB" id="A0A5B9QHB3"/>
<accession>A0A5B9QHB3</accession>
<proteinExistence type="predicted"/>
<keyword evidence="2" id="KW-1185">Reference proteome</keyword>
<organism evidence="1 2">
    <name type="scientific">Bythopirellula goksoeyrii</name>
    <dbReference type="NCBI Taxonomy" id="1400387"/>
    <lineage>
        <taxon>Bacteria</taxon>
        <taxon>Pseudomonadati</taxon>
        <taxon>Planctomycetota</taxon>
        <taxon>Planctomycetia</taxon>
        <taxon>Pirellulales</taxon>
        <taxon>Lacipirellulaceae</taxon>
        <taxon>Bythopirellula</taxon>
    </lineage>
</organism>
<dbReference type="Proteomes" id="UP000323917">
    <property type="component" value="Chromosome"/>
</dbReference>
<evidence type="ECO:0000313" key="1">
    <source>
        <dbReference type="EMBL" id="QEG33573.1"/>
    </source>
</evidence>
<sequence length="85" mass="9073">MGSLAGSVRNAGSNLPSGGDIWSWRGCDYARKTAGGQELHIFWGNNHTNFVANIVKYSVARLVERVTAALLSQEGPEDSFAGCCV</sequence>
<protein>
    <submittedName>
        <fullName evidence="1">Uncharacterized protein</fullName>
    </submittedName>
</protein>
<gene>
    <name evidence="1" type="ORF">Pr1d_08370</name>
</gene>
<evidence type="ECO:0000313" key="2">
    <source>
        <dbReference type="Proteomes" id="UP000323917"/>
    </source>
</evidence>
<dbReference type="KEGG" id="bgok:Pr1d_08370"/>